<feature type="transmembrane region" description="Helical" evidence="1">
    <location>
        <begin position="195"/>
        <end position="213"/>
    </location>
</feature>
<evidence type="ECO:0000256" key="1">
    <source>
        <dbReference type="SAM" id="Phobius"/>
    </source>
</evidence>
<keyword evidence="1" id="KW-0812">Transmembrane</keyword>
<keyword evidence="1" id="KW-0472">Membrane</keyword>
<dbReference type="EMBL" id="JALJOV010000078">
    <property type="protein sequence ID" value="KAK9867562.1"/>
    <property type="molecule type" value="Genomic_DNA"/>
</dbReference>
<feature type="transmembrane region" description="Helical" evidence="1">
    <location>
        <begin position="39"/>
        <end position="57"/>
    </location>
</feature>
<reference evidence="2 3" key="1">
    <citation type="journal article" date="2024" name="Nat. Commun.">
        <title>Phylogenomics reveals the evolutionary origins of lichenization in chlorophyte algae.</title>
        <authorList>
            <person name="Puginier C."/>
            <person name="Libourel C."/>
            <person name="Otte J."/>
            <person name="Skaloud P."/>
            <person name="Haon M."/>
            <person name="Grisel S."/>
            <person name="Petersen M."/>
            <person name="Berrin J.G."/>
            <person name="Delaux P.M."/>
            <person name="Dal Grande F."/>
            <person name="Keller J."/>
        </authorList>
    </citation>
    <scope>NUCLEOTIDE SEQUENCE [LARGE SCALE GENOMIC DNA]</scope>
    <source>
        <strain evidence="2 3">SAG 2523</strain>
    </source>
</reference>
<name>A0AAW1TF17_9CHLO</name>
<organism evidence="2 3">
    <name type="scientific">Apatococcus fuscideae</name>
    <dbReference type="NCBI Taxonomy" id="2026836"/>
    <lineage>
        <taxon>Eukaryota</taxon>
        <taxon>Viridiplantae</taxon>
        <taxon>Chlorophyta</taxon>
        <taxon>core chlorophytes</taxon>
        <taxon>Trebouxiophyceae</taxon>
        <taxon>Chlorellales</taxon>
        <taxon>Chlorellaceae</taxon>
        <taxon>Apatococcus</taxon>
    </lineage>
</organism>
<comment type="caution">
    <text evidence="2">The sequence shown here is derived from an EMBL/GenBank/DDBJ whole genome shotgun (WGS) entry which is preliminary data.</text>
</comment>
<evidence type="ECO:0000313" key="2">
    <source>
        <dbReference type="EMBL" id="KAK9867562.1"/>
    </source>
</evidence>
<evidence type="ECO:0000313" key="3">
    <source>
        <dbReference type="Proteomes" id="UP001485043"/>
    </source>
</evidence>
<accession>A0AAW1TF17</accession>
<gene>
    <name evidence="2" type="ORF">WJX84_002621</name>
</gene>
<dbReference type="AlphaFoldDB" id="A0AAW1TF17"/>
<sequence>MLFFWLAAIGWGYINHADSDEKPTKELTTLPLLWFDRQVLRRFGAFLPFLVLLYRWWINLPACSIHGRPIKLLKLAKLYGYISLTRSLVYQVHSRGVLNWVNRVFPAELAAADHMMSDHIFLTASVAAILLCEGVFLLHHVSLVKHWRIVPKSMRSQRNHAYLAAGLCGLLYLLTVGDTYYSARYFHWRVHNNSAAVLGFIAFQLPALALLAGGW</sequence>
<keyword evidence="3" id="KW-1185">Reference proteome</keyword>
<keyword evidence="1" id="KW-1133">Transmembrane helix</keyword>
<protein>
    <submittedName>
        <fullName evidence="2">Uncharacterized protein</fullName>
    </submittedName>
</protein>
<proteinExistence type="predicted"/>
<feature type="transmembrane region" description="Helical" evidence="1">
    <location>
        <begin position="120"/>
        <end position="141"/>
    </location>
</feature>
<dbReference type="Proteomes" id="UP001485043">
    <property type="component" value="Unassembled WGS sequence"/>
</dbReference>
<feature type="transmembrane region" description="Helical" evidence="1">
    <location>
        <begin position="162"/>
        <end position="183"/>
    </location>
</feature>